<dbReference type="Pfam" id="PF25973">
    <property type="entry name" value="BSH_CzcB"/>
    <property type="match status" value="1"/>
</dbReference>
<dbReference type="Gene3D" id="2.40.30.170">
    <property type="match status" value="1"/>
</dbReference>
<comment type="function">
    <text evidence="5">CzcA and CzcB together would act in zinc efflux nearly as effectively as the complete czc efflux system (CzcABC). The CzcB protein is thought to funnel zinc cations to the CzcA transport protein.</text>
</comment>
<dbReference type="InterPro" id="IPR058649">
    <property type="entry name" value="CzcB_C"/>
</dbReference>
<organism evidence="11 12">
    <name type="scientific">Caldithrix abyssi DSM 13497</name>
    <dbReference type="NCBI Taxonomy" id="880073"/>
    <lineage>
        <taxon>Bacteria</taxon>
        <taxon>Pseudomonadati</taxon>
        <taxon>Calditrichota</taxon>
        <taxon>Calditrichia</taxon>
        <taxon>Calditrichales</taxon>
        <taxon>Calditrichaceae</taxon>
        <taxon>Caldithrix</taxon>
    </lineage>
</organism>
<dbReference type="Pfam" id="PF25975">
    <property type="entry name" value="CzcB_C"/>
    <property type="match status" value="1"/>
</dbReference>
<reference evidence="11 12" key="1">
    <citation type="submission" date="2011-09" db="EMBL/GenBank/DDBJ databases">
        <title>The permanent draft genome of Caldithrix abyssi DSM 13497.</title>
        <authorList>
            <consortium name="US DOE Joint Genome Institute (JGI-PGF)"/>
            <person name="Lucas S."/>
            <person name="Han J."/>
            <person name="Lapidus A."/>
            <person name="Bruce D."/>
            <person name="Goodwin L."/>
            <person name="Pitluck S."/>
            <person name="Peters L."/>
            <person name="Kyrpides N."/>
            <person name="Mavromatis K."/>
            <person name="Ivanova N."/>
            <person name="Mikhailova N."/>
            <person name="Chertkov O."/>
            <person name="Detter J.C."/>
            <person name="Tapia R."/>
            <person name="Han C."/>
            <person name="Land M."/>
            <person name="Hauser L."/>
            <person name="Markowitz V."/>
            <person name="Cheng J.-F."/>
            <person name="Hugenholtz P."/>
            <person name="Woyke T."/>
            <person name="Wu D."/>
            <person name="Spring S."/>
            <person name="Brambilla E."/>
            <person name="Klenk H.-P."/>
            <person name="Eisen J.A."/>
        </authorList>
    </citation>
    <scope>NUCLEOTIDE SEQUENCE [LARGE SCALE GENOMIC DNA]</scope>
    <source>
        <strain evidence="11 12">DSM 13497</strain>
    </source>
</reference>
<dbReference type="GO" id="GO:0030288">
    <property type="term" value="C:outer membrane-bounded periplasmic space"/>
    <property type="evidence" value="ECO:0007669"/>
    <property type="project" value="TreeGrafter"/>
</dbReference>
<dbReference type="eggNOG" id="COG0845">
    <property type="taxonomic scope" value="Bacteria"/>
</dbReference>
<proteinExistence type="inferred from homology"/>
<dbReference type="SUPFAM" id="SSF111369">
    <property type="entry name" value="HlyD-like secretion proteins"/>
    <property type="match status" value="1"/>
</dbReference>
<gene>
    <name evidence="10" type="ORF">Cabys_3867</name>
    <name evidence="11" type="ORF">Calab_1258</name>
</gene>
<dbReference type="InParanoid" id="H1XY09"/>
<feature type="domain" description="CusB-like beta-barrel" evidence="7">
    <location>
        <begin position="160"/>
        <end position="234"/>
    </location>
</feature>
<dbReference type="PaxDb" id="880073-Calab_1258"/>
<dbReference type="Gene3D" id="2.40.50.100">
    <property type="match status" value="1"/>
</dbReference>
<keyword evidence="3" id="KW-0862">Zinc</keyword>
<comment type="similarity">
    <text evidence="1">Belongs to the membrane fusion protein (MFP) (TC 8.A.1) family.</text>
</comment>
<evidence type="ECO:0000259" key="8">
    <source>
        <dbReference type="Pfam" id="PF25973"/>
    </source>
</evidence>
<dbReference type="Gene3D" id="2.40.420.20">
    <property type="match status" value="1"/>
</dbReference>
<dbReference type="GO" id="GO:0022857">
    <property type="term" value="F:transmembrane transporter activity"/>
    <property type="evidence" value="ECO:0007669"/>
    <property type="project" value="InterPro"/>
</dbReference>
<dbReference type="EMBL" id="CP018099">
    <property type="protein sequence ID" value="APF20612.1"/>
    <property type="molecule type" value="Genomic_DNA"/>
</dbReference>
<dbReference type="GO" id="GO:0015679">
    <property type="term" value="P:plasma membrane copper ion transport"/>
    <property type="evidence" value="ECO:0007669"/>
    <property type="project" value="TreeGrafter"/>
</dbReference>
<evidence type="ECO:0000256" key="4">
    <source>
        <dbReference type="ARBA" id="ARBA00043263"/>
    </source>
</evidence>
<evidence type="ECO:0000313" key="12">
    <source>
        <dbReference type="Proteomes" id="UP000004671"/>
    </source>
</evidence>
<dbReference type="GO" id="GO:0046914">
    <property type="term" value="F:transition metal ion binding"/>
    <property type="evidence" value="ECO:0007669"/>
    <property type="project" value="TreeGrafter"/>
</dbReference>
<evidence type="ECO:0000313" key="13">
    <source>
        <dbReference type="Proteomes" id="UP000183868"/>
    </source>
</evidence>
<dbReference type="FunFam" id="2.40.30.170:FF:000010">
    <property type="entry name" value="Efflux RND transporter periplasmic adaptor subunit"/>
    <property type="match status" value="1"/>
</dbReference>
<dbReference type="GO" id="GO:0016020">
    <property type="term" value="C:membrane"/>
    <property type="evidence" value="ECO:0007669"/>
    <property type="project" value="InterPro"/>
</dbReference>
<dbReference type="Proteomes" id="UP000004671">
    <property type="component" value="Chromosome"/>
</dbReference>
<dbReference type="GO" id="GO:0060003">
    <property type="term" value="P:copper ion export"/>
    <property type="evidence" value="ECO:0007669"/>
    <property type="project" value="TreeGrafter"/>
</dbReference>
<feature type="domain" description="CzcB-like barrel-sandwich hybrid" evidence="8">
    <location>
        <begin position="85"/>
        <end position="157"/>
    </location>
</feature>
<dbReference type="STRING" id="880073.Cabys_3867"/>
<dbReference type="Proteomes" id="UP000183868">
    <property type="component" value="Chromosome"/>
</dbReference>
<accession>H1XY09</accession>
<evidence type="ECO:0000256" key="6">
    <source>
        <dbReference type="SAM" id="SignalP"/>
    </source>
</evidence>
<feature type="domain" description="CzcB-like C-terminal circularly permuted SH3-like" evidence="9">
    <location>
        <begin position="242"/>
        <end position="302"/>
    </location>
</feature>
<evidence type="ECO:0000259" key="9">
    <source>
        <dbReference type="Pfam" id="PF25975"/>
    </source>
</evidence>
<keyword evidence="12" id="KW-1185">Reference proteome</keyword>
<sequence length="316" mass="35209" precursor="true">MKKKKLLSITILLMFAIFSLWQCAPEKKPEDKPSVQEENHEEEQIVTISPEEMKEFGVELAKAGAGNLQLHVNLPGEIVIPPDNLAHIHPRFPGIVKKVLKHIGEHVKKGETLAIVESNESLVEYQIKSLIDGTIVEKHLTLGEVVTDRNHGFLIANLNTVWVYLQVYQKDLPYVKEGQKVVIFAGPGLPRVEGVIDYISPIIDEVTRTAKARVVLPNPKGIWKPGLFVTGRIITKDLQVDVLVPKTALQTLADETVIFVKTDEGFEPRPVEIGKENEENVEIIHGLNPGEIYVRKGGFTLKAELLKSEFGDGHGH</sequence>
<dbReference type="NCBIfam" id="TIGR01730">
    <property type="entry name" value="RND_mfp"/>
    <property type="match status" value="1"/>
</dbReference>
<dbReference type="PANTHER" id="PTHR30097:SF4">
    <property type="entry name" value="SLR6042 PROTEIN"/>
    <property type="match status" value="1"/>
</dbReference>
<dbReference type="RefSeq" id="WP_006927947.1">
    <property type="nucleotide sequence ID" value="NZ_CM001402.1"/>
</dbReference>
<evidence type="ECO:0000313" key="10">
    <source>
        <dbReference type="EMBL" id="APF20612.1"/>
    </source>
</evidence>
<evidence type="ECO:0000256" key="1">
    <source>
        <dbReference type="ARBA" id="ARBA00009477"/>
    </source>
</evidence>
<dbReference type="InterPro" id="IPR058647">
    <property type="entry name" value="BSH_CzcB-like"/>
</dbReference>
<dbReference type="Pfam" id="PF25954">
    <property type="entry name" value="Beta-barrel_RND_2"/>
    <property type="match status" value="1"/>
</dbReference>
<protein>
    <submittedName>
        <fullName evidence="11">Efflux transporter, RND family, MFP subunit</fullName>
    </submittedName>
    <submittedName>
        <fullName evidence="10">Membrane fusion protein, cobalt-zinc-cadmium efflux system</fullName>
    </submittedName>
</protein>
<dbReference type="KEGG" id="caby:Cabys_3867"/>
<evidence type="ECO:0000256" key="2">
    <source>
        <dbReference type="ARBA" id="ARBA00022448"/>
    </source>
</evidence>
<dbReference type="EMBL" id="CM001402">
    <property type="protein sequence ID" value="EHO40884.1"/>
    <property type="molecule type" value="Genomic_DNA"/>
</dbReference>
<evidence type="ECO:0000256" key="5">
    <source>
        <dbReference type="ARBA" id="ARBA00058766"/>
    </source>
</evidence>
<dbReference type="HOGENOM" id="CLU_018816_13_0_0"/>
<dbReference type="InterPro" id="IPR051909">
    <property type="entry name" value="MFP_Cation_Efflux"/>
</dbReference>
<dbReference type="AlphaFoldDB" id="H1XY09"/>
<feature type="chain" id="PRO_5009695425" evidence="6">
    <location>
        <begin position="25"/>
        <end position="316"/>
    </location>
</feature>
<feature type="signal peptide" evidence="6">
    <location>
        <begin position="1"/>
        <end position="24"/>
    </location>
</feature>
<keyword evidence="2" id="KW-0813">Transport</keyword>
<dbReference type="GO" id="GO:0046686">
    <property type="term" value="P:response to cadmium ion"/>
    <property type="evidence" value="ECO:0007669"/>
    <property type="project" value="UniProtKB-KW"/>
</dbReference>
<dbReference type="InterPro" id="IPR058792">
    <property type="entry name" value="Beta-barrel_RND_2"/>
</dbReference>
<evidence type="ECO:0000313" key="11">
    <source>
        <dbReference type="EMBL" id="EHO40884.1"/>
    </source>
</evidence>
<dbReference type="InterPro" id="IPR006143">
    <property type="entry name" value="RND_pump_MFP"/>
</dbReference>
<evidence type="ECO:0000256" key="3">
    <source>
        <dbReference type="ARBA" id="ARBA00022833"/>
    </source>
</evidence>
<dbReference type="FunFam" id="2.40.420.20:FF:000006">
    <property type="entry name" value="RND family efflux transporter MFP subunit"/>
    <property type="match status" value="1"/>
</dbReference>
<keyword evidence="4" id="KW-0105">Cadmium resistance</keyword>
<evidence type="ECO:0000259" key="7">
    <source>
        <dbReference type="Pfam" id="PF25954"/>
    </source>
</evidence>
<reference evidence="10 13" key="2">
    <citation type="submission" date="2016-11" db="EMBL/GenBank/DDBJ databases">
        <title>Genomic analysis of Caldithrix abyssi and proposal of a novel bacterial phylum Caldithrichaeota.</title>
        <authorList>
            <person name="Kublanov I."/>
            <person name="Sigalova O."/>
            <person name="Gavrilov S."/>
            <person name="Lebedinsky A."/>
            <person name="Ivanova N."/>
            <person name="Daum C."/>
            <person name="Reddy T."/>
            <person name="Klenk H.P."/>
            <person name="Goker M."/>
            <person name="Reva O."/>
            <person name="Miroshnichenko M."/>
            <person name="Kyprides N."/>
            <person name="Woyke T."/>
            <person name="Gelfand M."/>
        </authorList>
    </citation>
    <scope>NUCLEOTIDE SEQUENCE [LARGE SCALE GENOMIC DNA]</scope>
    <source>
        <strain evidence="10 13">LF13</strain>
    </source>
</reference>
<keyword evidence="6" id="KW-0732">Signal</keyword>
<name>H1XY09_CALAY</name>
<dbReference type="PANTHER" id="PTHR30097">
    <property type="entry name" value="CATION EFFLUX SYSTEM PROTEIN CUSB"/>
    <property type="match status" value="1"/>
</dbReference>